<dbReference type="RefSeq" id="XP_022297742.1">
    <property type="nucleotide sequence ID" value="XM_022442034.1"/>
</dbReference>
<evidence type="ECO:0000313" key="2">
    <source>
        <dbReference type="Proteomes" id="UP000694844"/>
    </source>
</evidence>
<dbReference type="GeneID" id="111107065"/>
<evidence type="ECO:0000256" key="1">
    <source>
        <dbReference type="SAM" id="SignalP"/>
    </source>
</evidence>
<keyword evidence="2" id="KW-1185">Reference proteome</keyword>
<name>A0A8B8B2V6_CRAVI</name>
<protein>
    <submittedName>
        <fullName evidence="3">Uncharacterized protein LOC111107065</fullName>
    </submittedName>
</protein>
<dbReference type="Proteomes" id="UP000694844">
    <property type="component" value="Chromosome 1"/>
</dbReference>
<proteinExistence type="predicted"/>
<feature type="chain" id="PRO_5034319484" evidence="1">
    <location>
        <begin position="30"/>
        <end position="267"/>
    </location>
</feature>
<accession>A0A8B8B2V6</accession>
<dbReference type="OrthoDB" id="6088630at2759"/>
<keyword evidence="1" id="KW-0732">Signal</keyword>
<evidence type="ECO:0000313" key="3">
    <source>
        <dbReference type="RefSeq" id="XP_022297742.1"/>
    </source>
</evidence>
<feature type="signal peptide" evidence="1">
    <location>
        <begin position="1"/>
        <end position="29"/>
    </location>
</feature>
<dbReference type="KEGG" id="cvn:111107065"/>
<sequence>MGCRGHSSPDLYAPLLILPVLWLVPGALNACPQSSPGICLLPVRRLQHFVSELPPLGGFYTAYNQSGLMEICKSVNEYENCSQTITNGCDINTIQNIRILHSVFMPVCGTFYQDYLKHRDCFNRQLFMYKSCHQRRQARVNHLKRENQYNLRICEVTNEYVKCVYLVTALQCSMEAANAYFNILNQSISLSFSDANFACSIRHPDDDISVFTTTKATTTKTTFSDYTTRGGRPKEKRSISSATDTPAATRWCFYVIAVLLLHVTSTF</sequence>
<reference evidence="3" key="2">
    <citation type="submission" date="2025-08" db="UniProtKB">
        <authorList>
            <consortium name="RefSeq"/>
        </authorList>
    </citation>
    <scope>IDENTIFICATION</scope>
    <source>
        <tissue evidence="3">Whole sample</tissue>
    </source>
</reference>
<dbReference type="AlphaFoldDB" id="A0A8B8B2V6"/>
<reference evidence="2" key="1">
    <citation type="submission" date="2024-06" db="UniProtKB">
        <authorList>
            <consortium name="RefSeq"/>
        </authorList>
    </citation>
    <scope>NUCLEOTIDE SEQUENCE [LARGE SCALE GENOMIC DNA]</scope>
</reference>
<organism evidence="2 3">
    <name type="scientific">Crassostrea virginica</name>
    <name type="common">Eastern oyster</name>
    <dbReference type="NCBI Taxonomy" id="6565"/>
    <lineage>
        <taxon>Eukaryota</taxon>
        <taxon>Metazoa</taxon>
        <taxon>Spiralia</taxon>
        <taxon>Lophotrochozoa</taxon>
        <taxon>Mollusca</taxon>
        <taxon>Bivalvia</taxon>
        <taxon>Autobranchia</taxon>
        <taxon>Pteriomorphia</taxon>
        <taxon>Ostreida</taxon>
        <taxon>Ostreoidea</taxon>
        <taxon>Ostreidae</taxon>
        <taxon>Crassostrea</taxon>
    </lineage>
</organism>
<gene>
    <name evidence="3" type="primary">LOC111107065</name>
</gene>